<reference evidence="4 5" key="2">
    <citation type="submission" date="2024-05" db="EMBL/GenBank/DDBJ databases">
        <authorList>
            <person name="Chen Y."/>
            <person name="Shah S."/>
            <person name="Dougan E. K."/>
            <person name="Thang M."/>
            <person name="Chan C."/>
        </authorList>
    </citation>
    <scope>NUCLEOTIDE SEQUENCE [LARGE SCALE GENOMIC DNA]</scope>
</reference>
<evidence type="ECO:0000259" key="2">
    <source>
        <dbReference type="PROSITE" id="PS50076"/>
    </source>
</evidence>
<dbReference type="Gene3D" id="1.10.287.110">
    <property type="entry name" value="DnaJ domain"/>
    <property type="match status" value="1"/>
</dbReference>
<feature type="compositionally biased region" description="Low complexity" evidence="1">
    <location>
        <begin position="263"/>
        <end position="273"/>
    </location>
</feature>
<evidence type="ECO:0000313" key="3">
    <source>
        <dbReference type="EMBL" id="CAI3990392.1"/>
    </source>
</evidence>
<feature type="region of interest" description="Disordered" evidence="1">
    <location>
        <begin position="837"/>
        <end position="884"/>
    </location>
</feature>
<dbReference type="EMBL" id="CAMXCT020001469">
    <property type="protein sequence ID" value="CAL1143767.1"/>
    <property type="molecule type" value="Genomic_DNA"/>
</dbReference>
<dbReference type="SMART" id="SM00271">
    <property type="entry name" value="DnaJ"/>
    <property type="match status" value="1"/>
</dbReference>
<dbReference type="CDD" id="cd06257">
    <property type="entry name" value="DnaJ"/>
    <property type="match status" value="1"/>
</dbReference>
<dbReference type="InterPro" id="IPR036869">
    <property type="entry name" value="J_dom_sf"/>
</dbReference>
<dbReference type="InterPro" id="IPR001623">
    <property type="entry name" value="DnaJ_domain"/>
</dbReference>
<feature type="compositionally biased region" description="Basic and acidic residues" evidence="1">
    <location>
        <begin position="532"/>
        <end position="557"/>
    </location>
</feature>
<comment type="caution">
    <text evidence="3">The sequence shown here is derived from an EMBL/GenBank/DDBJ whole genome shotgun (WGS) entry which is preliminary data.</text>
</comment>
<proteinExistence type="predicted"/>
<feature type="compositionally biased region" description="Acidic residues" evidence="1">
    <location>
        <begin position="558"/>
        <end position="578"/>
    </location>
</feature>
<dbReference type="Proteomes" id="UP001152797">
    <property type="component" value="Unassembled WGS sequence"/>
</dbReference>
<feature type="compositionally biased region" description="Low complexity" evidence="1">
    <location>
        <begin position="939"/>
        <end position="948"/>
    </location>
</feature>
<accession>A0A9P1CDT4</accession>
<feature type="compositionally biased region" description="Basic residues" evidence="1">
    <location>
        <begin position="583"/>
        <end position="592"/>
    </location>
</feature>
<evidence type="ECO:0000313" key="5">
    <source>
        <dbReference type="Proteomes" id="UP001152797"/>
    </source>
</evidence>
<dbReference type="AlphaFoldDB" id="A0A9P1CDT4"/>
<feature type="compositionally biased region" description="Basic and acidic residues" evidence="1">
    <location>
        <begin position="875"/>
        <end position="884"/>
    </location>
</feature>
<gene>
    <name evidence="3" type="ORF">C1SCF055_LOCUS17386</name>
</gene>
<feature type="compositionally biased region" description="Basic and acidic residues" evidence="1">
    <location>
        <begin position="920"/>
        <end position="930"/>
    </location>
</feature>
<dbReference type="SUPFAM" id="SSF46565">
    <property type="entry name" value="Chaperone J-domain"/>
    <property type="match status" value="1"/>
</dbReference>
<dbReference type="EMBL" id="CAMXCT030001469">
    <property type="protein sequence ID" value="CAL4777704.1"/>
    <property type="molecule type" value="Genomic_DNA"/>
</dbReference>
<feature type="region of interest" description="Disordered" evidence="1">
    <location>
        <begin position="237"/>
        <end position="273"/>
    </location>
</feature>
<evidence type="ECO:0000256" key="1">
    <source>
        <dbReference type="SAM" id="MobiDB-lite"/>
    </source>
</evidence>
<evidence type="ECO:0000313" key="4">
    <source>
        <dbReference type="EMBL" id="CAL4777704.1"/>
    </source>
</evidence>
<dbReference type="PROSITE" id="PS50076">
    <property type="entry name" value="DNAJ_2"/>
    <property type="match status" value="1"/>
</dbReference>
<feature type="compositionally biased region" description="Basic and acidic residues" evidence="1">
    <location>
        <begin position="593"/>
        <end position="611"/>
    </location>
</feature>
<keyword evidence="5" id="KW-1185">Reference proteome</keyword>
<feature type="compositionally biased region" description="Pro residues" evidence="1">
    <location>
        <begin position="856"/>
        <end position="865"/>
    </location>
</feature>
<dbReference type="Pfam" id="PF00226">
    <property type="entry name" value="DnaJ"/>
    <property type="match status" value="1"/>
</dbReference>
<feature type="domain" description="J" evidence="2">
    <location>
        <begin position="481"/>
        <end position="536"/>
    </location>
</feature>
<sequence length="1071" mass="118896">MRGLIWVLRPYFIDWLQRRQRLRLFTQLLVSMPDSAFKRFTSQGAEAPLQALMDLTERDLLVATLVSTPVEERSRLYACVAENDLPLPLAFSGLRCPCPPEEQAEGDFITSQVDRGVTVHWEAFEALLALPCERPALLSLGAQGCSQGGKSTLLRELLGLDTSTVEAEPSRPPCRSPAHNPGVDLLQSHAPLGWTVDVHGCCLGDPTWMALVSTWAASSALILLHVSLEDFAVPDEEAPKQMPSKKPMDSHARLSASRRVNASGGSVTSTSSTGPAKIAAKAELMALLKILTDAKFTEAGPQRRRILVLLRDVTSSNSISSIQAYLEAMGGLSVVPLESLQSLVGAPRQRTLRRLREKLQQEMYLLGEAPHDVARAVTLFGAGVVVLPLLGRVSGIDGKESLEYSSHPQRASGGLMDRLDLELKFGSLDPHRLISELTGTKEALEKRLQSLGNDELQEEVLALQDWREKAMGRLKTLEKRAAWAFLGVAGEGVASQAEIKKAFKRRALELHPDKGGDADRFRLLQEMRDLLVEPKSHDLEGPKDAKKAEEKGEKKETEGEDDAEEEEDFSDDSWDADEEFRKMFPKRKKKPKRQDDQEAEELKNQDFHRGKFEAARRKLHRQLRDAWSRASRLTEEIHRSHTSAASADALRQLRKFVDRFAVTELQRLKENDPKKALRLLRRFLEQGSEVLCAAGALDPTATVSVVAMQVNCPLLQAVPENEELQRRCAALLEAIKELPVMGEQVSSIHTDEGLFFELLIPVPASPDALPGVRRVPLQLPADATLGALRKAALRCGGEQFGGACPRIFSNGRFLAGSDRIPLTNLELGDGPLQCLPSNLTLRNKRSVPKSDERAPPRAPTTPVPPEIVELPEAPEAPRKEAPKTAEVKEMVEAFPAGFWNGEENKENDDQWFNDFFAEPEEKQREERKAAQEQGRNAMQARLKAQKQALEAKKKLEQERKKAAEKKDVASKQPQEKRPAAPETFQPPSRPTSVTPTKPDALVLAKDEPCTKLQKSRDAWDAAWNHPCAGAKRSDGTAIFCGPCDCWITVSRFDHHDFEIHCEKVGHFGWID</sequence>
<protein>
    <submittedName>
        <fullName evidence="4">Peptide-N4-(N-acetyl-beta-glucosaminyl)asparagine amidase A</fullName>
    </submittedName>
</protein>
<name>A0A9P1CDT4_9DINO</name>
<feature type="region of interest" description="Disordered" evidence="1">
    <location>
        <begin position="532"/>
        <end position="611"/>
    </location>
</feature>
<organism evidence="3">
    <name type="scientific">Cladocopium goreaui</name>
    <dbReference type="NCBI Taxonomy" id="2562237"/>
    <lineage>
        <taxon>Eukaryota</taxon>
        <taxon>Sar</taxon>
        <taxon>Alveolata</taxon>
        <taxon>Dinophyceae</taxon>
        <taxon>Suessiales</taxon>
        <taxon>Symbiodiniaceae</taxon>
        <taxon>Cladocopium</taxon>
    </lineage>
</organism>
<feature type="compositionally biased region" description="Basic and acidic residues" evidence="1">
    <location>
        <begin position="949"/>
        <end position="979"/>
    </location>
</feature>
<feature type="region of interest" description="Disordered" evidence="1">
    <location>
        <begin position="920"/>
        <end position="996"/>
    </location>
</feature>
<reference evidence="3" key="1">
    <citation type="submission" date="2022-10" db="EMBL/GenBank/DDBJ databases">
        <authorList>
            <person name="Chen Y."/>
            <person name="Dougan E. K."/>
            <person name="Chan C."/>
            <person name="Rhodes N."/>
            <person name="Thang M."/>
        </authorList>
    </citation>
    <scope>NUCLEOTIDE SEQUENCE</scope>
</reference>
<dbReference type="OrthoDB" id="430520at2759"/>
<dbReference type="EMBL" id="CAMXCT010001469">
    <property type="protein sequence ID" value="CAI3990392.1"/>
    <property type="molecule type" value="Genomic_DNA"/>
</dbReference>